<evidence type="ECO:0000313" key="5">
    <source>
        <dbReference type="RefSeq" id="XP_033572725.1"/>
    </source>
</evidence>
<keyword evidence="4" id="KW-1185">Reference proteome</keyword>
<dbReference type="EMBL" id="MU003709">
    <property type="protein sequence ID" value="KAF2805761.1"/>
    <property type="molecule type" value="Genomic_DNA"/>
</dbReference>
<feature type="domain" description="FAS1" evidence="2">
    <location>
        <begin position="19"/>
        <end position="92"/>
    </location>
</feature>
<dbReference type="Gene3D" id="2.30.180.10">
    <property type="entry name" value="FAS1 domain"/>
    <property type="match status" value="1"/>
</dbReference>
<reference evidence="5" key="3">
    <citation type="submission" date="2025-04" db="UniProtKB">
        <authorList>
            <consortium name="RefSeq"/>
        </authorList>
    </citation>
    <scope>IDENTIFICATION</scope>
    <source>
        <strain evidence="5">CBS 304.34</strain>
    </source>
</reference>
<dbReference type="Pfam" id="PF02469">
    <property type="entry name" value="Fasciclin"/>
    <property type="match status" value="1"/>
</dbReference>
<dbReference type="GeneID" id="54453303"/>
<dbReference type="InterPro" id="IPR000782">
    <property type="entry name" value="FAS1_domain"/>
</dbReference>
<dbReference type="InterPro" id="IPR036378">
    <property type="entry name" value="FAS1_dom_sf"/>
</dbReference>
<protein>
    <recommendedName>
        <fullName evidence="2">FAS1 domain-containing protein</fullName>
    </recommendedName>
</protein>
<dbReference type="PROSITE" id="PS50213">
    <property type="entry name" value="FAS1"/>
    <property type="match status" value="1"/>
</dbReference>
<dbReference type="RefSeq" id="XP_033572725.1">
    <property type="nucleotide sequence ID" value="XM_033712410.1"/>
</dbReference>
<dbReference type="AlphaFoldDB" id="A0A6A6YAB1"/>
<evidence type="ECO:0000256" key="1">
    <source>
        <dbReference type="SAM" id="MobiDB-lite"/>
    </source>
</evidence>
<reference evidence="5" key="2">
    <citation type="submission" date="2020-04" db="EMBL/GenBank/DDBJ databases">
        <authorList>
            <consortium name="NCBI Genome Project"/>
        </authorList>
    </citation>
    <scope>NUCLEOTIDE SEQUENCE</scope>
    <source>
        <strain evidence="5">CBS 304.34</strain>
    </source>
</reference>
<gene>
    <name evidence="3 5" type="ORF">BDZ99DRAFT_110924</name>
</gene>
<feature type="region of interest" description="Disordered" evidence="1">
    <location>
        <begin position="152"/>
        <end position="177"/>
    </location>
</feature>
<name>A0A6A6YAB1_9PEZI</name>
<reference evidence="3 5" key="1">
    <citation type="journal article" date="2020" name="Stud. Mycol.">
        <title>101 Dothideomycetes genomes: a test case for predicting lifestyles and emergence of pathogens.</title>
        <authorList>
            <person name="Haridas S."/>
            <person name="Albert R."/>
            <person name="Binder M."/>
            <person name="Bloem J."/>
            <person name="Labutti K."/>
            <person name="Salamov A."/>
            <person name="Andreopoulos B."/>
            <person name="Baker S."/>
            <person name="Barry K."/>
            <person name="Bills G."/>
            <person name="Bluhm B."/>
            <person name="Cannon C."/>
            <person name="Castanera R."/>
            <person name="Culley D."/>
            <person name="Daum C."/>
            <person name="Ezra D."/>
            <person name="Gonzalez J."/>
            <person name="Henrissat B."/>
            <person name="Kuo A."/>
            <person name="Liang C."/>
            <person name="Lipzen A."/>
            <person name="Lutzoni F."/>
            <person name="Magnuson J."/>
            <person name="Mondo S."/>
            <person name="Nolan M."/>
            <person name="Ohm R."/>
            <person name="Pangilinan J."/>
            <person name="Park H.-J."/>
            <person name="Ramirez L."/>
            <person name="Alfaro M."/>
            <person name="Sun H."/>
            <person name="Tritt A."/>
            <person name="Yoshinaga Y."/>
            <person name="Zwiers L.-H."/>
            <person name="Turgeon B."/>
            <person name="Goodwin S."/>
            <person name="Spatafora J."/>
            <person name="Crous P."/>
            <person name="Grigoriev I."/>
        </authorList>
    </citation>
    <scope>NUCLEOTIDE SEQUENCE</scope>
    <source>
        <strain evidence="3 5">CBS 304.34</strain>
    </source>
</reference>
<proteinExistence type="predicted"/>
<accession>A0A6A6YAB1</accession>
<dbReference type="OrthoDB" id="286301at2759"/>
<evidence type="ECO:0000313" key="4">
    <source>
        <dbReference type="Proteomes" id="UP000504636"/>
    </source>
</evidence>
<dbReference type="SUPFAM" id="SSF82153">
    <property type="entry name" value="FAS1 domain"/>
    <property type="match status" value="1"/>
</dbReference>
<evidence type="ECO:0000259" key="2">
    <source>
        <dbReference type="PROSITE" id="PS50213"/>
    </source>
</evidence>
<sequence>MMYRFSTAVVLSSALSANAKTFLEAIGAYPQLSNFTTFVKTNKAIFPFSADSPLTVLVPDDNAFANYKKTYGVEVTSLPPADLAPLFSSHLLVGALNGDNFTNPAGTTCPTLLTSPQYSNRTASGTLPAQDRQRIQELRPSPLHLLRLLLQQPQTPRPPRQLRPQPREIRPLTPPST</sequence>
<organism evidence="3">
    <name type="scientific">Mytilinidion resinicola</name>
    <dbReference type="NCBI Taxonomy" id="574789"/>
    <lineage>
        <taxon>Eukaryota</taxon>
        <taxon>Fungi</taxon>
        <taxon>Dikarya</taxon>
        <taxon>Ascomycota</taxon>
        <taxon>Pezizomycotina</taxon>
        <taxon>Dothideomycetes</taxon>
        <taxon>Pleosporomycetidae</taxon>
        <taxon>Mytilinidiales</taxon>
        <taxon>Mytilinidiaceae</taxon>
        <taxon>Mytilinidion</taxon>
    </lineage>
</organism>
<dbReference type="Proteomes" id="UP000504636">
    <property type="component" value="Unplaced"/>
</dbReference>
<evidence type="ECO:0000313" key="3">
    <source>
        <dbReference type="EMBL" id="KAF2805761.1"/>
    </source>
</evidence>